<feature type="domain" description="AAA+ ATPase" evidence="17">
    <location>
        <begin position="162"/>
        <end position="345"/>
    </location>
</feature>
<comment type="catalytic activity">
    <reaction evidence="16">
        <text>ATP + H2O + cellular proteinSide 1 = ADP + phosphate + cellular proteinSide 2.</text>
        <dbReference type="EC" id="7.4.2.8"/>
    </reaction>
</comment>
<keyword evidence="12" id="KW-1278">Translocase</keyword>
<evidence type="ECO:0000313" key="18">
    <source>
        <dbReference type="EMBL" id="GAA3894302.1"/>
    </source>
</evidence>
<evidence type="ECO:0000259" key="17">
    <source>
        <dbReference type="SMART" id="SM00382"/>
    </source>
</evidence>
<comment type="caution">
    <text evidence="18">The sequence shown here is derived from an EMBL/GenBank/DDBJ whole genome shotgun (WGS) entry which is preliminary data.</text>
</comment>
<evidence type="ECO:0000313" key="19">
    <source>
        <dbReference type="Proteomes" id="UP001500827"/>
    </source>
</evidence>
<evidence type="ECO:0000256" key="11">
    <source>
        <dbReference type="ARBA" id="ARBA00022927"/>
    </source>
</evidence>
<evidence type="ECO:0000256" key="6">
    <source>
        <dbReference type="ARBA" id="ARBA00022490"/>
    </source>
</evidence>
<dbReference type="InterPro" id="IPR027417">
    <property type="entry name" value="P-loop_NTPase"/>
</dbReference>
<comment type="subcellular location">
    <subcellularLocation>
        <location evidence="1">Cytoplasm</location>
    </subcellularLocation>
</comment>
<keyword evidence="19" id="KW-1185">Reference proteome</keyword>
<keyword evidence="6" id="KW-0963">Cytoplasm</keyword>
<evidence type="ECO:0000256" key="4">
    <source>
        <dbReference type="ARBA" id="ARBA00020580"/>
    </source>
</evidence>
<evidence type="ECO:0000256" key="5">
    <source>
        <dbReference type="ARBA" id="ARBA00022448"/>
    </source>
</evidence>
<evidence type="ECO:0000256" key="15">
    <source>
        <dbReference type="ARBA" id="ARBA00023310"/>
    </source>
</evidence>
<keyword evidence="9" id="KW-1005">Bacterial flagellum biogenesis</keyword>
<evidence type="ECO:0000256" key="8">
    <source>
        <dbReference type="ARBA" id="ARBA00022781"/>
    </source>
</evidence>
<dbReference type="PANTHER" id="PTHR15184">
    <property type="entry name" value="ATP SYNTHASE"/>
    <property type="match status" value="1"/>
</dbReference>
<sequence length="443" mass="46551">MNSRLVSSGAAVTAAIALESVGPRRIGRLVAHEGAMLEAEGFTHPLGTAVRIAAAGETLLRGEVVGFHGNRSLILPFDNDAPVAAGSRVEPDGHGGLAQCGNALLGRVIDAHGQPLDGRGPISSRLAWPLAGQRVNPLRRSRVTSPLDVGVRAVNALLTVGVGQRVAIIAGSGVGKSVLMGQMLAGVDADVIVAGLIGERSREVSDFVETKITRSLKPRSVVVAVPADHAPLLRLRAAMRATAIAEYFREQGKKVFLLIDSLTRVAHAQREIGLGLGEPPTMKGYPPSALGLIPRLVERAGADSRSGGSITAIYTVLADGGDTDDPIVDAARAIVDGHILLSRPLAEQGVFPAIDVARSLSRTMPDVTDTAHLAAAAHFRRLWSAFEENRDLLLMGAYAAGNDPALDEAIARREDMLAFLRQEPGERFALDDSRVALIEGFGA</sequence>
<dbReference type="InterPro" id="IPR005714">
    <property type="entry name" value="ATPase_T3SS_FliI/YscN"/>
</dbReference>
<dbReference type="PANTHER" id="PTHR15184:SF81">
    <property type="entry name" value="FLAGELLUM-SPECIFIC ATP SYNTHASE"/>
    <property type="match status" value="1"/>
</dbReference>
<evidence type="ECO:0000256" key="1">
    <source>
        <dbReference type="ARBA" id="ARBA00004496"/>
    </source>
</evidence>
<evidence type="ECO:0000256" key="7">
    <source>
        <dbReference type="ARBA" id="ARBA00022741"/>
    </source>
</evidence>
<dbReference type="RefSeq" id="WP_344698759.1">
    <property type="nucleotide sequence ID" value="NZ_BAABBM010000001.1"/>
</dbReference>
<evidence type="ECO:0000256" key="3">
    <source>
        <dbReference type="ARBA" id="ARBA00012473"/>
    </source>
</evidence>
<keyword evidence="10" id="KW-0067">ATP-binding</keyword>
<proteinExistence type="inferred from homology"/>
<dbReference type="SUPFAM" id="SSF52540">
    <property type="entry name" value="P-loop containing nucleoside triphosphate hydrolases"/>
    <property type="match status" value="1"/>
</dbReference>
<keyword evidence="11" id="KW-0653">Protein transport</keyword>
<dbReference type="EMBL" id="BAABBM010000001">
    <property type="protein sequence ID" value="GAA3894302.1"/>
    <property type="molecule type" value="Genomic_DNA"/>
</dbReference>
<evidence type="ECO:0000256" key="12">
    <source>
        <dbReference type="ARBA" id="ARBA00022967"/>
    </source>
</evidence>
<organism evidence="18 19">
    <name type="scientific">Sphingomonas limnosediminicola</name>
    <dbReference type="NCBI Taxonomy" id="940133"/>
    <lineage>
        <taxon>Bacteria</taxon>
        <taxon>Pseudomonadati</taxon>
        <taxon>Pseudomonadota</taxon>
        <taxon>Alphaproteobacteria</taxon>
        <taxon>Sphingomonadales</taxon>
        <taxon>Sphingomonadaceae</taxon>
        <taxon>Sphingomonas</taxon>
    </lineage>
</organism>
<evidence type="ECO:0000256" key="9">
    <source>
        <dbReference type="ARBA" id="ARBA00022795"/>
    </source>
</evidence>
<keyword evidence="8" id="KW-0375">Hydrogen ion transport</keyword>
<keyword evidence="7" id="KW-0547">Nucleotide-binding</keyword>
<evidence type="ECO:0000256" key="14">
    <source>
        <dbReference type="ARBA" id="ARBA00023225"/>
    </source>
</evidence>
<dbReference type="InterPro" id="IPR020003">
    <property type="entry name" value="ATPase_a/bsu_AS"/>
</dbReference>
<dbReference type="Gene3D" id="3.40.50.12240">
    <property type="match status" value="1"/>
</dbReference>
<dbReference type="InterPro" id="IPR040627">
    <property type="entry name" value="T3SS_ATPase_C"/>
</dbReference>
<dbReference type="Pfam" id="PF00006">
    <property type="entry name" value="ATP-synt_ab"/>
    <property type="match status" value="1"/>
</dbReference>
<keyword evidence="5" id="KW-0813">Transport</keyword>
<dbReference type="InterPro" id="IPR000194">
    <property type="entry name" value="ATPase_F1/V1/A1_a/bsu_nucl-bd"/>
</dbReference>
<protein>
    <recommendedName>
        <fullName evidence="4">Flagellum-specific ATP synthase</fullName>
        <ecNumber evidence="3">7.1.2.2</ecNumber>
    </recommendedName>
</protein>
<dbReference type="NCBIfam" id="TIGR01026">
    <property type="entry name" value="fliI_yscN"/>
    <property type="match status" value="1"/>
</dbReference>
<dbReference type="Proteomes" id="UP001500827">
    <property type="component" value="Unassembled WGS sequence"/>
</dbReference>
<evidence type="ECO:0000256" key="2">
    <source>
        <dbReference type="ARBA" id="ARBA00008936"/>
    </source>
</evidence>
<accession>A0ABP7L794</accession>
<evidence type="ECO:0000256" key="16">
    <source>
        <dbReference type="ARBA" id="ARBA00034006"/>
    </source>
</evidence>
<keyword evidence="14" id="KW-1006">Bacterial flagellum protein export</keyword>
<dbReference type="SMART" id="SM00382">
    <property type="entry name" value="AAA"/>
    <property type="match status" value="1"/>
</dbReference>
<evidence type="ECO:0000256" key="10">
    <source>
        <dbReference type="ARBA" id="ARBA00022840"/>
    </source>
</evidence>
<dbReference type="InterPro" id="IPR003593">
    <property type="entry name" value="AAA+_ATPase"/>
</dbReference>
<keyword evidence="15" id="KW-0066">ATP synthesis</keyword>
<dbReference type="Pfam" id="PF18269">
    <property type="entry name" value="T3SS_ATPase_C"/>
    <property type="match status" value="1"/>
</dbReference>
<evidence type="ECO:0000256" key="13">
    <source>
        <dbReference type="ARBA" id="ARBA00023065"/>
    </source>
</evidence>
<name>A0ABP7L794_9SPHN</name>
<comment type="similarity">
    <text evidence="2">Belongs to the ATPase alpha/beta chains family.</text>
</comment>
<dbReference type="InterPro" id="IPR050053">
    <property type="entry name" value="ATPase_alpha/beta_chains"/>
</dbReference>
<dbReference type="EC" id="7.1.2.2" evidence="3"/>
<reference evidence="19" key="1">
    <citation type="journal article" date="2019" name="Int. J. Syst. Evol. Microbiol.">
        <title>The Global Catalogue of Microorganisms (GCM) 10K type strain sequencing project: providing services to taxonomists for standard genome sequencing and annotation.</title>
        <authorList>
            <consortium name="The Broad Institute Genomics Platform"/>
            <consortium name="The Broad Institute Genome Sequencing Center for Infectious Disease"/>
            <person name="Wu L."/>
            <person name="Ma J."/>
        </authorList>
    </citation>
    <scope>NUCLEOTIDE SEQUENCE [LARGE SCALE GENOMIC DNA]</scope>
    <source>
        <strain evidence="19">JCM 17543</strain>
    </source>
</reference>
<dbReference type="PROSITE" id="PS00152">
    <property type="entry name" value="ATPASE_ALPHA_BETA"/>
    <property type="match status" value="1"/>
</dbReference>
<gene>
    <name evidence="18" type="ORF">GCM10022276_11850</name>
</gene>
<keyword evidence="13" id="KW-0406">Ion transport</keyword>